<dbReference type="RefSeq" id="WP_168609363.1">
    <property type="nucleotide sequence ID" value="NZ_JAAZQD010000004.1"/>
</dbReference>
<sequence length="138" mass="14495">MSKHYLVGYDGSASADRAFAFAADQSRHDGGRIRVVSALQVTDAGADSCAAMMTDEGARQARDMLNALKNSASDLGSRMDTEVVYGSPGDVLLAQVAAHGIDHIVVGHSGRGVLARWLIGSVSDDILSRARVPVTVVR</sequence>
<dbReference type="InterPro" id="IPR014729">
    <property type="entry name" value="Rossmann-like_a/b/a_fold"/>
</dbReference>
<dbReference type="Pfam" id="PF00582">
    <property type="entry name" value="Usp"/>
    <property type="match status" value="1"/>
</dbReference>
<keyword evidence="4" id="KW-1185">Reference proteome</keyword>
<dbReference type="PANTHER" id="PTHR46268:SF6">
    <property type="entry name" value="UNIVERSAL STRESS PROTEIN UP12"/>
    <property type="match status" value="1"/>
</dbReference>
<dbReference type="CDD" id="cd00293">
    <property type="entry name" value="USP-like"/>
    <property type="match status" value="1"/>
</dbReference>
<dbReference type="InterPro" id="IPR006016">
    <property type="entry name" value="UspA"/>
</dbReference>
<gene>
    <name evidence="3" type="ORF">HF690_10125</name>
</gene>
<evidence type="ECO:0000313" key="4">
    <source>
        <dbReference type="Proteomes" id="UP000541636"/>
    </source>
</evidence>
<proteinExistence type="inferred from homology"/>
<dbReference type="Gene3D" id="3.40.50.620">
    <property type="entry name" value="HUPs"/>
    <property type="match status" value="1"/>
</dbReference>
<comment type="caution">
    <text evidence="3">The sequence shown here is derived from an EMBL/GenBank/DDBJ whole genome shotgun (WGS) entry which is preliminary data.</text>
</comment>
<name>A0A846ZPD3_9GAMM</name>
<dbReference type="EMBL" id="JAAZQD010000004">
    <property type="protein sequence ID" value="NKZ39303.1"/>
    <property type="molecule type" value="Genomic_DNA"/>
</dbReference>
<dbReference type="AlphaFoldDB" id="A0A846ZPD3"/>
<evidence type="ECO:0000313" key="3">
    <source>
        <dbReference type="EMBL" id="NKZ39303.1"/>
    </source>
</evidence>
<organism evidence="3 4">
    <name type="scientific">Oleiagrimonas citrea</name>
    <dbReference type="NCBI Taxonomy" id="1665687"/>
    <lineage>
        <taxon>Bacteria</taxon>
        <taxon>Pseudomonadati</taxon>
        <taxon>Pseudomonadota</taxon>
        <taxon>Gammaproteobacteria</taxon>
        <taxon>Lysobacterales</taxon>
        <taxon>Rhodanobacteraceae</taxon>
        <taxon>Oleiagrimonas</taxon>
    </lineage>
</organism>
<feature type="domain" description="UspA" evidence="2">
    <location>
        <begin position="1"/>
        <end position="138"/>
    </location>
</feature>
<dbReference type="SUPFAM" id="SSF52402">
    <property type="entry name" value="Adenine nucleotide alpha hydrolases-like"/>
    <property type="match status" value="1"/>
</dbReference>
<reference evidence="3 4" key="1">
    <citation type="journal article" date="2017" name="Int. J. Syst. Evol. Microbiol.">
        <title>Oleiagrimonas citrea sp. nov., a marine bacterium isolated from tidal flat sediment and emended description of the genus Oleiagrimonas Fang et al. 2015 and Oleiagrimonas soli.</title>
        <authorList>
            <person name="Yang S.H."/>
            <person name="Seo H.S."/>
            <person name="Seong C.N."/>
            <person name="Kwon K.K."/>
        </authorList>
    </citation>
    <scope>NUCLEOTIDE SEQUENCE [LARGE SCALE GENOMIC DNA]</scope>
    <source>
        <strain evidence="3 4">MEBiC09124</strain>
    </source>
</reference>
<evidence type="ECO:0000259" key="2">
    <source>
        <dbReference type="Pfam" id="PF00582"/>
    </source>
</evidence>
<dbReference type="PANTHER" id="PTHR46268">
    <property type="entry name" value="STRESS RESPONSE PROTEIN NHAX"/>
    <property type="match status" value="1"/>
</dbReference>
<protein>
    <submittedName>
        <fullName evidence="3">Universal stress protein</fullName>
    </submittedName>
</protein>
<dbReference type="InterPro" id="IPR006015">
    <property type="entry name" value="Universal_stress_UspA"/>
</dbReference>
<dbReference type="PRINTS" id="PR01438">
    <property type="entry name" value="UNVRSLSTRESS"/>
</dbReference>
<accession>A0A846ZPD3</accession>
<dbReference type="Proteomes" id="UP000541636">
    <property type="component" value="Unassembled WGS sequence"/>
</dbReference>
<evidence type="ECO:0000256" key="1">
    <source>
        <dbReference type="ARBA" id="ARBA00008791"/>
    </source>
</evidence>
<comment type="similarity">
    <text evidence="1">Belongs to the universal stress protein A family.</text>
</comment>